<evidence type="ECO:0000313" key="6">
    <source>
        <dbReference type="Proteomes" id="UP000321275"/>
    </source>
</evidence>
<accession>A0A510X9D2</accession>
<dbReference type="Gene3D" id="3.40.50.720">
    <property type="entry name" value="NAD(P)-binding Rossmann-like Domain"/>
    <property type="match status" value="2"/>
</dbReference>
<gene>
    <name evidence="4" type="ORF">HPA02_18940</name>
    <name evidence="5" type="ORF">I7V36_05030</name>
</gene>
<dbReference type="Proteomes" id="UP000651738">
    <property type="component" value="Unassembled WGS sequence"/>
</dbReference>
<dbReference type="PANTHER" id="PTHR43333">
    <property type="entry name" value="2-HACID_DH_C DOMAIN-CONTAINING PROTEIN"/>
    <property type="match status" value="1"/>
</dbReference>
<organism evidence="4 6">
    <name type="scientific">Bisbaumannia pacifica</name>
    <dbReference type="NCBI Taxonomy" id="77098"/>
    <lineage>
        <taxon>Bacteria</taxon>
        <taxon>Pseudomonadati</taxon>
        <taxon>Pseudomonadota</taxon>
        <taxon>Gammaproteobacteria</taxon>
        <taxon>Oceanospirillales</taxon>
        <taxon>Halomonadaceae</taxon>
        <taxon>Bisbaumannia</taxon>
    </lineage>
</organism>
<evidence type="ECO:0000256" key="1">
    <source>
        <dbReference type="ARBA" id="ARBA00023002"/>
    </source>
</evidence>
<name>A0A510X9D2_9GAMM</name>
<evidence type="ECO:0000313" key="5">
    <source>
        <dbReference type="EMBL" id="MBH8579455.1"/>
    </source>
</evidence>
<dbReference type="GO" id="GO:0051287">
    <property type="term" value="F:NAD binding"/>
    <property type="evidence" value="ECO:0007669"/>
    <property type="project" value="InterPro"/>
</dbReference>
<dbReference type="RefSeq" id="WP_146802949.1">
    <property type="nucleotide sequence ID" value="NZ_BJUK01000018.1"/>
</dbReference>
<sequence length="311" mass="33007">MRVLVHSDDAEQWRQALARRLSGAEVVTSAAPEAERRDADYLVAWKPDAGLLREQARLKGIINLGAGVDALLNNPGLPSGVPIVKLRDAGMAGPIADYVRYGVLHFQRDFDRYGRQQARAEWHEHAMVDKADWPVGVLGLGAIGAKVAATLAADGFPVHGWSRTPKSLEGIACHHGEAGLEALLGQVMSLVLLLPDTPATQRLIDARALACLPAGASLINPGRGSLIDEAALLDALGPGDAEGRLRGALLDAFPKEPLPADSPFWTHPRVWVTPHMAGPTPLGAALDQVVESLEAFEAGKPQATIDPDAGY</sequence>
<dbReference type="EMBL" id="BJUK01000018">
    <property type="protein sequence ID" value="GEK47611.1"/>
    <property type="molecule type" value="Genomic_DNA"/>
</dbReference>
<dbReference type="PANTHER" id="PTHR43333:SF1">
    <property type="entry name" value="D-ISOMER SPECIFIC 2-HYDROXYACID DEHYDROGENASE NAD-BINDING DOMAIN-CONTAINING PROTEIN"/>
    <property type="match status" value="1"/>
</dbReference>
<dbReference type="InterPro" id="IPR006140">
    <property type="entry name" value="D-isomer_DH_NAD-bd"/>
</dbReference>
<keyword evidence="6" id="KW-1185">Reference proteome</keyword>
<dbReference type="EMBL" id="JAEDAF010000003">
    <property type="protein sequence ID" value="MBH8579455.1"/>
    <property type="molecule type" value="Genomic_DNA"/>
</dbReference>
<dbReference type="Pfam" id="PF02826">
    <property type="entry name" value="2-Hacid_dh_C"/>
    <property type="match status" value="1"/>
</dbReference>
<keyword evidence="4" id="KW-0670">Pyruvate</keyword>
<evidence type="ECO:0000259" key="3">
    <source>
        <dbReference type="Pfam" id="PF02826"/>
    </source>
</evidence>
<dbReference type="AlphaFoldDB" id="A0A510X9D2"/>
<keyword evidence="1" id="KW-0560">Oxidoreductase</keyword>
<dbReference type="SUPFAM" id="SSF51735">
    <property type="entry name" value="NAD(P)-binding Rossmann-fold domains"/>
    <property type="match status" value="1"/>
</dbReference>
<feature type="domain" description="D-isomer specific 2-hydroxyacid dehydrogenase NAD-binding" evidence="3">
    <location>
        <begin position="103"/>
        <end position="277"/>
    </location>
</feature>
<dbReference type="GO" id="GO:0016491">
    <property type="term" value="F:oxidoreductase activity"/>
    <property type="evidence" value="ECO:0007669"/>
    <property type="project" value="UniProtKB-KW"/>
</dbReference>
<dbReference type="CDD" id="cd12164">
    <property type="entry name" value="GDH_like_2"/>
    <property type="match status" value="1"/>
</dbReference>
<evidence type="ECO:0000313" key="4">
    <source>
        <dbReference type="EMBL" id="GEK47611.1"/>
    </source>
</evidence>
<dbReference type="InterPro" id="IPR036291">
    <property type="entry name" value="NAD(P)-bd_dom_sf"/>
</dbReference>
<dbReference type="Proteomes" id="UP000321275">
    <property type="component" value="Unassembled WGS sequence"/>
</dbReference>
<reference evidence="4 6" key="1">
    <citation type="submission" date="2019-07" db="EMBL/GenBank/DDBJ databases">
        <title>Whole genome shotgun sequence of Halomonas pacifica NBRC 102220.</title>
        <authorList>
            <person name="Hosoyama A."/>
            <person name="Uohara A."/>
            <person name="Ohji S."/>
            <person name="Ichikawa N."/>
        </authorList>
    </citation>
    <scope>NUCLEOTIDE SEQUENCE [LARGE SCALE GENOMIC DNA]</scope>
    <source>
        <strain evidence="4 6">NBRC 102220</strain>
    </source>
</reference>
<proteinExistence type="predicted"/>
<comment type="caution">
    <text evidence="4">The sequence shown here is derived from an EMBL/GenBank/DDBJ whole genome shotgun (WGS) entry which is preliminary data.</text>
</comment>
<dbReference type="OrthoDB" id="9787219at2"/>
<keyword evidence="2" id="KW-0520">NAD</keyword>
<evidence type="ECO:0000313" key="7">
    <source>
        <dbReference type="Proteomes" id="UP000651738"/>
    </source>
</evidence>
<reference evidence="5 7" key="2">
    <citation type="submission" date="2020-12" db="EMBL/GenBank/DDBJ databases">
        <title>Draft genome sequence of Halomonas pacifica strain CARE-V15.</title>
        <authorList>
            <person name="Vignesh N."/>
            <person name="Thabitha A."/>
            <person name="Saravanan R."/>
            <person name="Manigandan V."/>
        </authorList>
    </citation>
    <scope>NUCLEOTIDE SEQUENCE [LARGE SCALE GENOMIC DNA]</scope>
    <source>
        <strain evidence="5 7">CARE-V15</strain>
    </source>
</reference>
<protein>
    <submittedName>
        <fullName evidence="4">Glyoxylate/hydroxypyruvate reductase A</fullName>
    </submittedName>
</protein>
<dbReference type="SUPFAM" id="SSF52283">
    <property type="entry name" value="Formate/glycerate dehydrogenase catalytic domain-like"/>
    <property type="match status" value="1"/>
</dbReference>
<evidence type="ECO:0000256" key="2">
    <source>
        <dbReference type="ARBA" id="ARBA00023027"/>
    </source>
</evidence>